<evidence type="ECO:0000313" key="1">
    <source>
        <dbReference type="EMBL" id="PDT47282.1"/>
    </source>
</evidence>
<dbReference type="Proteomes" id="UP000220353">
    <property type="component" value="Unassembled WGS sequence"/>
</dbReference>
<organism evidence="1 2">
    <name type="scientific">Rhizobium fredii</name>
    <name type="common">Sinorhizobium fredii</name>
    <dbReference type="NCBI Taxonomy" id="380"/>
    <lineage>
        <taxon>Bacteria</taxon>
        <taxon>Pseudomonadati</taxon>
        <taxon>Pseudomonadota</taxon>
        <taxon>Alphaproteobacteria</taxon>
        <taxon>Hyphomicrobiales</taxon>
        <taxon>Rhizobiaceae</taxon>
        <taxon>Sinorhizobium/Ensifer group</taxon>
        <taxon>Sinorhizobium</taxon>
    </lineage>
</organism>
<evidence type="ECO:0000313" key="2">
    <source>
        <dbReference type="Proteomes" id="UP000220353"/>
    </source>
</evidence>
<dbReference type="EMBL" id="NWTC01000009">
    <property type="protein sequence ID" value="PDT47282.1"/>
    <property type="molecule type" value="Genomic_DNA"/>
</dbReference>
<dbReference type="AlphaFoldDB" id="A0A2A6LYG5"/>
<name>A0A2A6LYG5_RHIFR</name>
<proteinExistence type="predicted"/>
<reference evidence="1 2" key="1">
    <citation type="submission" date="2017-09" db="EMBL/GenBank/DDBJ databases">
        <title>Comparative genomics of rhizobia isolated from Phaseolus vulgaris in China.</title>
        <authorList>
            <person name="Tong W."/>
        </authorList>
    </citation>
    <scope>NUCLEOTIDE SEQUENCE [LARGE SCALE GENOMIC DNA]</scope>
    <source>
        <strain evidence="1 2">PCH1</strain>
    </source>
</reference>
<dbReference type="RefSeq" id="WP_097586890.1">
    <property type="nucleotide sequence ID" value="NZ_NWTC01000009.1"/>
</dbReference>
<protein>
    <submittedName>
        <fullName evidence="1">Uncharacterized protein</fullName>
    </submittedName>
</protein>
<comment type="caution">
    <text evidence="1">The sequence shown here is derived from an EMBL/GenBank/DDBJ whole genome shotgun (WGS) entry which is preliminary data.</text>
</comment>
<sequence length="63" mass="7354">MSEKIPADIENAAIELCEAHADWPAYQIVMKAMLQERKRCAEAYMHWARKMMEEVEGRKNDDA</sequence>
<accession>A0A2A6LYG5</accession>
<gene>
    <name evidence="1" type="ORF">CO661_13960</name>
</gene>